<comment type="caution">
    <text evidence="2">The sequence shown here is derived from an EMBL/GenBank/DDBJ whole genome shotgun (WGS) entry which is preliminary data.</text>
</comment>
<proteinExistence type="predicted"/>
<dbReference type="InterPro" id="IPR027417">
    <property type="entry name" value="P-loop_NTPase"/>
</dbReference>
<dbReference type="Proteomes" id="UP000546007">
    <property type="component" value="Unassembled WGS sequence"/>
</dbReference>
<dbReference type="RefSeq" id="WP_221230285.1">
    <property type="nucleotide sequence ID" value="NZ_BMOZ01000001.1"/>
</dbReference>
<dbReference type="EMBL" id="JACIES010000001">
    <property type="protein sequence ID" value="MBB4024348.1"/>
    <property type="molecule type" value="Genomic_DNA"/>
</dbReference>
<organism evidence="2 3">
    <name type="scientific">Butyricimonas faecihominis</name>
    <dbReference type="NCBI Taxonomy" id="1472416"/>
    <lineage>
        <taxon>Bacteria</taxon>
        <taxon>Pseudomonadati</taxon>
        <taxon>Bacteroidota</taxon>
        <taxon>Bacteroidia</taxon>
        <taxon>Bacteroidales</taxon>
        <taxon>Odoribacteraceae</taxon>
        <taxon>Butyricimonas</taxon>
    </lineage>
</organism>
<keyword evidence="3" id="KW-1185">Reference proteome</keyword>
<reference evidence="2 3" key="1">
    <citation type="submission" date="2020-08" db="EMBL/GenBank/DDBJ databases">
        <title>Genomic Encyclopedia of Type Strains, Phase IV (KMG-IV): sequencing the most valuable type-strain genomes for metagenomic binning, comparative biology and taxonomic classification.</title>
        <authorList>
            <person name="Goeker M."/>
        </authorList>
    </citation>
    <scope>NUCLEOTIDE SEQUENCE [LARGE SCALE GENOMIC DNA]</scope>
    <source>
        <strain evidence="2 3">DSM 105721</strain>
    </source>
</reference>
<protein>
    <recommendedName>
        <fullName evidence="1">Novel STAND NTPase 3 domain-containing protein</fullName>
    </recommendedName>
</protein>
<dbReference type="SUPFAM" id="SSF52540">
    <property type="entry name" value="P-loop containing nucleoside triphosphate hydrolases"/>
    <property type="match status" value="1"/>
</dbReference>
<dbReference type="InterPro" id="IPR049050">
    <property type="entry name" value="nSTAND3"/>
</dbReference>
<accession>A0A7W6HTU3</accession>
<dbReference type="Pfam" id="PF20720">
    <property type="entry name" value="nSTAND3"/>
    <property type="match status" value="1"/>
</dbReference>
<evidence type="ECO:0000313" key="2">
    <source>
        <dbReference type="EMBL" id="MBB4024348.1"/>
    </source>
</evidence>
<gene>
    <name evidence="2" type="ORF">GGR14_000109</name>
</gene>
<feature type="domain" description="Novel STAND NTPase 3" evidence="1">
    <location>
        <begin position="41"/>
        <end position="158"/>
    </location>
</feature>
<sequence length="1324" mass="155050">MESEKILNYITPQIVKYQNIDDLLENNRQRTFFDVTENLSVDKLLEESFVCVVGEPGIGKSRLVEEIKKRVSENLYHCTASELKHKVLSTETDYCIIDALDEVDGNSFYDILQTIKQYKEAYRDVKIIFTCRKHYVASYAKHFSNCRNLRFVEICRLNEGEVMNVVKSKCSETTIEHISKSPKLRTLITIPRYLTFLLEWNKKEGSGVNIGELFEYIIARSIQAAVKARKDIEYNENNKILVQRTLEKVAFVMEISRRDQISKDDLYTILDGIKGNMTQMLIANFDLLFFESRILKDTNDMLCFENTELQEYLAAKELCRQDNIESVLYDVAVQKDLKHIYPNWYDVIPHISYSNDRIQTFINVFRLIVSYESNLDNESFENLLKYVDSSVLSLQQKEDLFSIIFEHYQRIPVYIMWRGSISELLHECYTVNCDAQMLLPFDYLNKIQLSNIYVVLDTLVENSNLSKCVSDHWINAANGLMATNDEEKQLAALDLYNALKCKDELIQLSKSYSGFTQELKEKYCEVTGYSKMTEIDVVDCWLNDCYVGNPYAINAVLCIEDLSTIVYAYNNIIENGKLYEFFNKKGTLVVCYELYLNRQFDIVWKGDTDSKQLITRIIAGLISNHTYITYSDMYEIIRRILLEKKTGALFIASFDRTWDLEDLFRRFDAEFVDLELISSMDILLSEKEIETWYIDNILTTLINKIRNDADKRTSIAKYIARYADTFEHWDKESQKLEDGKVNSQNQQLIEAYRNILDPNVSKYYKYEAAYELSKNIEFVQKQDCNPLIDIVKVFFEELDLDKMTLERETQNSFTLSMSLPKIPVFVKFLYYLGAKDLLSSYRIILAKTLPNVCFTRNYDVKDVKNIYKSVIGSISDEEKKQLVEWWKSREDDFMNVSSDDICACITDYGIEALSYKLEEYIEQYKVNQNLDYSIAASKALDVISDYSYWGIDKYRDLFDSLKDDGITSIKMKCNAVMIEKFKDTDAIKWRIEYFREHIIKTFHNDTGHARAISYEESEIISPNPHMFRCFMSIKDNETLANQMSDLFDFGLTLCENTDTLEYARYLLNQIYLFFVNLNNVDYISTLRKKIEAHNAKSVSYLATSIMNNAEMLFLVNEKITIGRAIKQYNKCIEESYLNIRNDGDLRRYFTEIHSEVQKEIQDQGIYTLVRPDALSEDFIQRELKNTIINKCCQMGLEAVRVDREVALQDNKRTDLLIRYGLCNPIMVELKLLHNKEIQEEKKRREYRNKFIQYTNATGTCLSVFWVFDVHRESSKRSEFEKLRLEYKDLPHTSVLLTDCKCSSGVETGLPKQNTKVKKNKKSKK</sequence>
<name>A0A7W6HTU3_9BACT</name>
<dbReference type="GeneID" id="93100566"/>
<evidence type="ECO:0000313" key="3">
    <source>
        <dbReference type="Proteomes" id="UP000546007"/>
    </source>
</evidence>
<evidence type="ECO:0000259" key="1">
    <source>
        <dbReference type="Pfam" id="PF20720"/>
    </source>
</evidence>